<keyword evidence="2" id="KW-1185">Reference proteome</keyword>
<dbReference type="EMBL" id="JAPVEB010000002">
    <property type="protein sequence ID" value="KAJ5274621.1"/>
    <property type="molecule type" value="Genomic_DNA"/>
</dbReference>
<dbReference type="Proteomes" id="UP001220256">
    <property type="component" value="Unassembled WGS sequence"/>
</dbReference>
<sequence length="142" mass="16347">MSELGNGLFDFPGWGYVIYRTTYSSESDALFPRTVRYIDVHIKQGFLAQRSRSPISAETICAKLLSTTVEDRNLTGRLSMRFAWVDYQGISAEHVEQQELDNELRYVKGLEAWLIVDLETFPVDEALDMCTIWSVDADGRWR</sequence>
<evidence type="ECO:0000313" key="1">
    <source>
        <dbReference type="EMBL" id="KAJ5274621.1"/>
    </source>
</evidence>
<reference evidence="1 2" key="1">
    <citation type="journal article" date="2023" name="IMA Fungus">
        <title>Comparative genomic study of the Penicillium genus elucidates a diverse pangenome and 15 lateral gene transfer events.</title>
        <authorList>
            <person name="Petersen C."/>
            <person name="Sorensen T."/>
            <person name="Nielsen M.R."/>
            <person name="Sondergaard T.E."/>
            <person name="Sorensen J.L."/>
            <person name="Fitzpatrick D.A."/>
            <person name="Frisvad J.C."/>
            <person name="Nielsen K.L."/>
        </authorList>
    </citation>
    <scope>NUCLEOTIDE SEQUENCE [LARGE SCALE GENOMIC DNA]</scope>
    <source>
        <strain evidence="1 2">IBT 3361</strain>
    </source>
</reference>
<proteinExistence type="predicted"/>
<name>A0ABQ8WQ88_PENCH</name>
<protein>
    <submittedName>
        <fullName evidence="1">Uncharacterized protein</fullName>
    </submittedName>
</protein>
<organism evidence="1 2">
    <name type="scientific">Penicillium chrysogenum</name>
    <name type="common">Penicillium notatum</name>
    <dbReference type="NCBI Taxonomy" id="5076"/>
    <lineage>
        <taxon>Eukaryota</taxon>
        <taxon>Fungi</taxon>
        <taxon>Dikarya</taxon>
        <taxon>Ascomycota</taxon>
        <taxon>Pezizomycotina</taxon>
        <taxon>Eurotiomycetes</taxon>
        <taxon>Eurotiomycetidae</taxon>
        <taxon>Eurotiales</taxon>
        <taxon>Aspergillaceae</taxon>
        <taxon>Penicillium</taxon>
        <taxon>Penicillium chrysogenum species complex</taxon>
    </lineage>
</organism>
<accession>A0ABQ8WQ88</accession>
<evidence type="ECO:0000313" key="2">
    <source>
        <dbReference type="Proteomes" id="UP001220256"/>
    </source>
</evidence>
<gene>
    <name evidence="1" type="ORF">N7505_003166</name>
</gene>
<comment type="caution">
    <text evidence="1">The sequence shown here is derived from an EMBL/GenBank/DDBJ whole genome shotgun (WGS) entry which is preliminary data.</text>
</comment>